<dbReference type="SMART" id="SM00327">
    <property type="entry name" value="VWA"/>
    <property type="match status" value="1"/>
</dbReference>
<dbReference type="Pfam" id="PF07002">
    <property type="entry name" value="Copine"/>
    <property type="match status" value="1"/>
</dbReference>
<dbReference type="SUPFAM" id="SSF49562">
    <property type="entry name" value="C2 domain (Calcium/lipid-binding domain, CaLB)"/>
    <property type="match status" value="1"/>
</dbReference>
<dbReference type="InterPro" id="IPR002035">
    <property type="entry name" value="VWF_A"/>
</dbReference>
<proteinExistence type="inferred from homology"/>
<dbReference type="Pfam" id="PF00168">
    <property type="entry name" value="C2"/>
    <property type="match status" value="1"/>
</dbReference>
<dbReference type="SMART" id="SM00239">
    <property type="entry name" value="C2"/>
    <property type="match status" value="1"/>
</dbReference>
<evidence type="ECO:0000259" key="3">
    <source>
        <dbReference type="PROSITE" id="PS50004"/>
    </source>
</evidence>
<dbReference type="GO" id="GO:0005886">
    <property type="term" value="C:plasma membrane"/>
    <property type="evidence" value="ECO:0007669"/>
    <property type="project" value="TreeGrafter"/>
</dbReference>
<organism evidence="4 5">
    <name type="scientific">Chara braunii</name>
    <name type="common">Braun's stonewort</name>
    <dbReference type="NCBI Taxonomy" id="69332"/>
    <lineage>
        <taxon>Eukaryota</taxon>
        <taxon>Viridiplantae</taxon>
        <taxon>Streptophyta</taxon>
        <taxon>Charophyceae</taxon>
        <taxon>Charales</taxon>
        <taxon>Characeae</taxon>
        <taxon>Chara</taxon>
    </lineage>
</organism>
<dbReference type="SUPFAM" id="SSF53300">
    <property type="entry name" value="vWA-like"/>
    <property type="match status" value="1"/>
</dbReference>
<dbReference type="Proteomes" id="UP000265515">
    <property type="component" value="Unassembled WGS sequence"/>
</dbReference>
<dbReference type="Gene3D" id="2.60.40.150">
    <property type="entry name" value="C2 domain"/>
    <property type="match status" value="1"/>
</dbReference>
<dbReference type="InterPro" id="IPR045052">
    <property type="entry name" value="Copine"/>
</dbReference>
<sequence>MLCFTVYDADTGSRQDVSKIRLEDQDFLGQAECWLSEMVRAKGHVVTKELLPFADNRSRSAGTHGLGFKSRRGSLGRGARKMGSLTIHVEEVASQSHGTVMLGFRGTGLDRMDLYPFGKSDPYLKISKVLEDGSTAPICQTEAVSRSLNPVWRPIGVSLQILCAGDIDRPLRIECFDRDTFTRDDFIGSIDRSVRRLTEDVALQRGIPLKRESHKKGKPSKVGGTLFCTRCDIIQPRSFLQYLAMGCEVSFHVAVDFTASNGHPTSRDSLHYVDPNGRQNAYQQAISAVGRVIEFYDTNKTFPAWGFGACVGGEVVSHCFNLNGDPVNSEVMGVQGVLEAYEKARNVVSLAGPTLFTPVITRSSQMAEAHMREGRLKYSVLLIITDGIINDMESTMDALVAASRLPLSILIVGVGSADFSRMVALDSDDRPLKFGGLSAERDIVQFVSMRNITSDHQLAQELLAELPDQVVQFMSLGMLRVD</sequence>
<evidence type="ECO:0000313" key="5">
    <source>
        <dbReference type="Proteomes" id="UP000265515"/>
    </source>
</evidence>
<reference evidence="4 5" key="1">
    <citation type="journal article" date="2018" name="Cell">
        <title>The Chara Genome: Secondary Complexity and Implications for Plant Terrestrialization.</title>
        <authorList>
            <person name="Nishiyama T."/>
            <person name="Sakayama H."/>
            <person name="Vries J.D."/>
            <person name="Buschmann H."/>
            <person name="Saint-Marcoux D."/>
            <person name="Ullrich K.K."/>
            <person name="Haas F.B."/>
            <person name="Vanderstraeten L."/>
            <person name="Becker D."/>
            <person name="Lang D."/>
            <person name="Vosolsobe S."/>
            <person name="Rombauts S."/>
            <person name="Wilhelmsson P.K.I."/>
            <person name="Janitza P."/>
            <person name="Kern R."/>
            <person name="Heyl A."/>
            <person name="Rumpler F."/>
            <person name="Villalobos L.I.A.C."/>
            <person name="Clay J.M."/>
            <person name="Skokan R."/>
            <person name="Toyoda A."/>
            <person name="Suzuki Y."/>
            <person name="Kagoshima H."/>
            <person name="Schijlen E."/>
            <person name="Tajeshwar N."/>
            <person name="Catarino B."/>
            <person name="Hetherington A.J."/>
            <person name="Saltykova A."/>
            <person name="Bonnot C."/>
            <person name="Breuninger H."/>
            <person name="Symeonidi A."/>
            <person name="Radhakrishnan G.V."/>
            <person name="Van Nieuwerburgh F."/>
            <person name="Deforce D."/>
            <person name="Chang C."/>
            <person name="Karol K.G."/>
            <person name="Hedrich R."/>
            <person name="Ulvskov P."/>
            <person name="Glockner G."/>
            <person name="Delwiche C.F."/>
            <person name="Petrasek J."/>
            <person name="Van de Peer Y."/>
            <person name="Friml J."/>
            <person name="Beilby M."/>
            <person name="Dolan L."/>
            <person name="Kohara Y."/>
            <person name="Sugano S."/>
            <person name="Fujiyama A."/>
            <person name="Delaux P.-M."/>
            <person name="Quint M."/>
            <person name="TheiBen G."/>
            <person name="Hagemann M."/>
            <person name="Harholt J."/>
            <person name="Dunand C."/>
            <person name="Zachgo S."/>
            <person name="Langdale J."/>
            <person name="Maumus F."/>
            <person name="Straeten D.V.D."/>
            <person name="Gould S.B."/>
            <person name="Rensing S.A."/>
        </authorList>
    </citation>
    <scope>NUCLEOTIDE SEQUENCE [LARGE SCALE GENOMIC DNA]</scope>
    <source>
        <strain evidence="4 5">S276</strain>
    </source>
</reference>
<evidence type="ECO:0000256" key="2">
    <source>
        <dbReference type="ARBA" id="ARBA00022737"/>
    </source>
</evidence>
<protein>
    <recommendedName>
        <fullName evidence="3">C2 domain-containing protein</fullName>
    </recommendedName>
</protein>
<dbReference type="InterPro" id="IPR035892">
    <property type="entry name" value="C2_domain_sf"/>
</dbReference>
<dbReference type="OrthoDB" id="5855668at2759"/>
<feature type="domain" description="C2" evidence="3">
    <location>
        <begin position="81"/>
        <end position="211"/>
    </location>
</feature>
<evidence type="ECO:0000313" key="4">
    <source>
        <dbReference type="EMBL" id="GBG84778.1"/>
    </source>
</evidence>
<dbReference type="GO" id="GO:0071277">
    <property type="term" value="P:cellular response to calcium ion"/>
    <property type="evidence" value="ECO:0007669"/>
    <property type="project" value="TreeGrafter"/>
</dbReference>
<name>A0A388LR17_CHABU</name>
<dbReference type="EMBL" id="BFEA01000491">
    <property type="protein sequence ID" value="GBG84778.1"/>
    <property type="molecule type" value="Genomic_DNA"/>
</dbReference>
<dbReference type="InterPro" id="IPR010734">
    <property type="entry name" value="Copine_C"/>
</dbReference>
<dbReference type="PANTHER" id="PTHR10857:SF106">
    <property type="entry name" value="C2 DOMAIN-CONTAINING PROTEIN"/>
    <property type="match status" value="1"/>
</dbReference>
<dbReference type="PROSITE" id="PS50004">
    <property type="entry name" value="C2"/>
    <property type="match status" value="1"/>
</dbReference>
<dbReference type="CDD" id="cd04047">
    <property type="entry name" value="C2B_Copine"/>
    <property type="match status" value="1"/>
</dbReference>
<accession>A0A388LR17</accession>
<dbReference type="Gramene" id="GBG84778">
    <property type="protein sequence ID" value="GBG84778"/>
    <property type="gene ID" value="CBR_g39155"/>
</dbReference>
<gene>
    <name evidence="4" type="ORF">CBR_g39155</name>
</gene>
<dbReference type="PANTHER" id="PTHR10857">
    <property type="entry name" value="COPINE"/>
    <property type="match status" value="1"/>
</dbReference>
<dbReference type="GO" id="GO:0005544">
    <property type="term" value="F:calcium-dependent phospholipid binding"/>
    <property type="evidence" value="ECO:0007669"/>
    <property type="project" value="InterPro"/>
</dbReference>
<keyword evidence="2" id="KW-0677">Repeat</keyword>
<dbReference type="InterPro" id="IPR000008">
    <property type="entry name" value="C2_dom"/>
</dbReference>
<dbReference type="AlphaFoldDB" id="A0A388LR17"/>
<dbReference type="STRING" id="69332.A0A388LR17"/>
<dbReference type="InterPro" id="IPR037768">
    <property type="entry name" value="C2B_Copine"/>
</dbReference>
<keyword evidence="5" id="KW-1185">Reference proteome</keyword>
<dbReference type="InterPro" id="IPR036465">
    <property type="entry name" value="vWFA_dom_sf"/>
</dbReference>
<evidence type="ECO:0000256" key="1">
    <source>
        <dbReference type="ARBA" id="ARBA00009048"/>
    </source>
</evidence>
<comment type="caution">
    <text evidence="4">The sequence shown here is derived from an EMBL/GenBank/DDBJ whole genome shotgun (WGS) entry which is preliminary data.</text>
</comment>
<comment type="similarity">
    <text evidence="1">Belongs to the copine family.</text>
</comment>
<dbReference type="OMA" id="CSIGTRD"/>